<accession>A0A4Z1KR15</accession>
<organism evidence="1 2">
    <name type="scientific">Botrytis porri</name>
    <dbReference type="NCBI Taxonomy" id="87229"/>
    <lineage>
        <taxon>Eukaryota</taxon>
        <taxon>Fungi</taxon>
        <taxon>Dikarya</taxon>
        <taxon>Ascomycota</taxon>
        <taxon>Pezizomycotina</taxon>
        <taxon>Leotiomycetes</taxon>
        <taxon>Helotiales</taxon>
        <taxon>Sclerotiniaceae</taxon>
        <taxon>Botrytis</taxon>
    </lineage>
</organism>
<dbReference type="AlphaFoldDB" id="A0A4Z1KR15"/>
<sequence>MSEHTEEYRKYQDDDVNWIESFVAKLGGSCTWTPTDVMRCLVVRWSSENQGSQSEREFKCRKRKNGEGTKEMKKEKEEVEVEGRFNLIPRYAMWNR</sequence>
<dbReference type="EMBL" id="PQXO01000231">
    <property type="protein sequence ID" value="TGO87372.1"/>
    <property type="molecule type" value="Genomic_DNA"/>
</dbReference>
<evidence type="ECO:0000313" key="1">
    <source>
        <dbReference type="EMBL" id="TGO87372.1"/>
    </source>
</evidence>
<proteinExistence type="predicted"/>
<reference evidence="1 2" key="1">
    <citation type="submission" date="2017-12" db="EMBL/GenBank/DDBJ databases">
        <title>Comparative genomics of Botrytis spp.</title>
        <authorList>
            <person name="Valero-Jimenez C.A."/>
            <person name="Tapia P."/>
            <person name="Veloso J."/>
            <person name="Silva-Moreno E."/>
            <person name="Staats M."/>
            <person name="Valdes J.H."/>
            <person name="Van Kan J.A.L."/>
        </authorList>
    </citation>
    <scope>NUCLEOTIDE SEQUENCE [LARGE SCALE GENOMIC DNA]</scope>
    <source>
        <strain evidence="1 2">MUCL3349</strain>
    </source>
</reference>
<keyword evidence="2" id="KW-1185">Reference proteome</keyword>
<protein>
    <submittedName>
        <fullName evidence="1">Uncharacterized protein</fullName>
    </submittedName>
</protein>
<gene>
    <name evidence="1" type="ORF">BPOR_0231g00150</name>
</gene>
<name>A0A4Z1KR15_9HELO</name>
<evidence type="ECO:0000313" key="2">
    <source>
        <dbReference type="Proteomes" id="UP000297280"/>
    </source>
</evidence>
<dbReference type="Proteomes" id="UP000297280">
    <property type="component" value="Unassembled WGS sequence"/>
</dbReference>
<comment type="caution">
    <text evidence="1">The sequence shown here is derived from an EMBL/GenBank/DDBJ whole genome shotgun (WGS) entry which is preliminary data.</text>
</comment>